<keyword evidence="4" id="KW-1185">Reference proteome</keyword>
<dbReference type="RefSeq" id="WP_086087026.1">
    <property type="nucleotide sequence ID" value="NZ_CP021112.1"/>
</dbReference>
<feature type="transmembrane region" description="Helical" evidence="2">
    <location>
        <begin position="61"/>
        <end position="79"/>
    </location>
</feature>
<dbReference type="STRING" id="1235591.CAK95_05540"/>
<evidence type="ECO:0000313" key="3">
    <source>
        <dbReference type="EMBL" id="ARP98603.1"/>
    </source>
</evidence>
<accession>A0A1W6ZMG0</accession>
<proteinExistence type="predicted"/>
<feature type="transmembrane region" description="Helical" evidence="2">
    <location>
        <begin position="85"/>
        <end position="106"/>
    </location>
</feature>
<dbReference type="InterPro" id="IPR032820">
    <property type="entry name" value="ATPase_put"/>
</dbReference>
<dbReference type="EMBL" id="CP021112">
    <property type="protein sequence ID" value="ARP98603.1"/>
    <property type="molecule type" value="Genomic_DNA"/>
</dbReference>
<name>A0A1W6ZMG0_9HYPH</name>
<gene>
    <name evidence="3" type="ORF">CAK95_05540</name>
</gene>
<keyword evidence="2" id="KW-0472">Membrane</keyword>
<organism evidence="3 4">
    <name type="scientific">Pseudorhodoplanes sinuspersici</name>
    <dbReference type="NCBI Taxonomy" id="1235591"/>
    <lineage>
        <taxon>Bacteria</taxon>
        <taxon>Pseudomonadati</taxon>
        <taxon>Pseudomonadota</taxon>
        <taxon>Alphaproteobacteria</taxon>
        <taxon>Hyphomicrobiales</taxon>
        <taxon>Pseudorhodoplanes</taxon>
    </lineage>
</organism>
<dbReference type="OrthoDB" id="15401at2"/>
<keyword evidence="2" id="KW-1133">Transmembrane helix</keyword>
<dbReference type="Proteomes" id="UP000194137">
    <property type="component" value="Chromosome"/>
</dbReference>
<reference evidence="3 4" key="1">
    <citation type="submission" date="2017-05" db="EMBL/GenBank/DDBJ databases">
        <title>Full genome sequence of Pseudorhodoplanes sinuspersici.</title>
        <authorList>
            <person name="Dastgheib S.M.M."/>
            <person name="Shavandi M."/>
            <person name="Tirandaz H."/>
        </authorList>
    </citation>
    <scope>NUCLEOTIDE SEQUENCE [LARGE SCALE GENOMIC DNA]</scope>
    <source>
        <strain evidence="3 4">RIPI110</strain>
    </source>
</reference>
<dbReference type="Pfam" id="PF09527">
    <property type="entry name" value="ATPase_gene1"/>
    <property type="match status" value="1"/>
</dbReference>
<dbReference type="KEGG" id="psin:CAK95_05540"/>
<evidence type="ECO:0000256" key="1">
    <source>
        <dbReference type="SAM" id="MobiDB-lite"/>
    </source>
</evidence>
<protein>
    <submittedName>
        <fullName evidence="3">Uncharacterized protein</fullName>
    </submittedName>
</protein>
<keyword evidence="2" id="KW-0812">Transmembrane</keyword>
<evidence type="ECO:0000256" key="2">
    <source>
        <dbReference type="SAM" id="Phobius"/>
    </source>
</evidence>
<feature type="compositionally biased region" description="Basic and acidic residues" evidence="1">
    <location>
        <begin position="33"/>
        <end position="44"/>
    </location>
</feature>
<evidence type="ECO:0000313" key="4">
    <source>
        <dbReference type="Proteomes" id="UP000194137"/>
    </source>
</evidence>
<sequence>MADGARDKDGSKNPASSEAAFSARLKSLGAKLDQVERRKPEVRESPQSGSDPSAMARGFRLSAELVAGVLVGAVIGWLLDRLLGLSPWGMIVFVLLGFVAGVLNVMRAAGVLAPSKLPGGGADKT</sequence>
<dbReference type="AlphaFoldDB" id="A0A1W6ZMG0"/>
<feature type="region of interest" description="Disordered" evidence="1">
    <location>
        <begin position="30"/>
        <end position="54"/>
    </location>
</feature>